<comment type="caution">
    <text evidence="1">The sequence shown here is derived from an EMBL/GenBank/DDBJ whole genome shotgun (WGS) entry which is preliminary data.</text>
</comment>
<reference evidence="1 2" key="1">
    <citation type="submission" date="2023-11" db="EMBL/GenBank/DDBJ databases">
        <title>Unpublished Manusciprt.</title>
        <authorList>
            <person name="Saticioglu I.B."/>
            <person name="Ay H."/>
            <person name="Ajmi N."/>
            <person name="Altun S."/>
            <person name="Duman M."/>
        </authorList>
    </citation>
    <scope>NUCLEOTIDE SEQUENCE [LARGE SCALE GENOMIC DNA]</scope>
    <source>
        <strain evidence="1 2">Fl-318</strain>
    </source>
</reference>
<organism evidence="1 2">
    <name type="scientific">Flavobacterium cupriresistens</name>
    <dbReference type="NCBI Taxonomy" id="2893885"/>
    <lineage>
        <taxon>Bacteria</taxon>
        <taxon>Pseudomonadati</taxon>
        <taxon>Bacteroidota</taxon>
        <taxon>Flavobacteriia</taxon>
        <taxon>Flavobacteriales</taxon>
        <taxon>Flavobacteriaceae</taxon>
        <taxon>Flavobacterium</taxon>
    </lineage>
</organism>
<accession>A0ABU4REL7</accession>
<proteinExistence type="predicted"/>
<keyword evidence="2" id="KW-1185">Reference proteome</keyword>
<dbReference type="InterPro" id="IPR008969">
    <property type="entry name" value="CarboxyPept-like_regulatory"/>
</dbReference>
<sequence>MSDKFLCVLIIVLSQSVWGQSQERIAINGKIASNTNDLEGVYVVNAQTEVMATTSGDGAFSIMAKAGDTLVFSSIQFKESRVLLTTENFSDLNFTVRLNMVMHHLQEVIVRNYSGINAVSLGIIPGDQKKYTQAERKLHTATALNPTANAGLMAGGSVSADPLFNFLSGRTAMLKKEVAVEKKELFMKLLEKMFSMDHFVNRLKIPAEYVKGFEYYAVDNDKFTVILNSDNKTATEFLLGELAVKYKEILAIENK</sequence>
<dbReference type="RefSeq" id="WP_230004597.1">
    <property type="nucleotide sequence ID" value="NZ_CP087134.1"/>
</dbReference>
<gene>
    <name evidence="1" type="ORF">SGQ83_06170</name>
</gene>
<protein>
    <recommendedName>
        <fullName evidence="3">Carboxypeptidase-like regulatory domain-containing protein</fullName>
    </recommendedName>
</protein>
<name>A0ABU4REL7_9FLAO</name>
<dbReference type="Proteomes" id="UP001273350">
    <property type="component" value="Unassembled WGS sequence"/>
</dbReference>
<dbReference type="SUPFAM" id="SSF49464">
    <property type="entry name" value="Carboxypeptidase regulatory domain-like"/>
    <property type="match status" value="1"/>
</dbReference>
<evidence type="ECO:0000313" key="2">
    <source>
        <dbReference type="Proteomes" id="UP001273350"/>
    </source>
</evidence>
<evidence type="ECO:0008006" key="3">
    <source>
        <dbReference type="Google" id="ProtNLM"/>
    </source>
</evidence>
<dbReference type="EMBL" id="JAWXVI010000003">
    <property type="protein sequence ID" value="MDX6188926.1"/>
    <property type="molecule type" value="Genomic_DNA"/>
</dbReference>
<evidence type="ECO:0000313" key="1">
    <source>
        <dbReference type="EMBL" id="MDX6188926.1"/>
    </source>
</evidence>